<dbReference type="EC" id="5.1.1.3" evidence="2 7"/>
<keyword evidence="4 7" id="KW-0573">Peptidoglycan synthesis</keyword>
<protein>
    <recommendedName>
        <fullName evidence="2 7">Glutamate racemase</fullName>
        <ecNumber evidence="2 7">5.1.1.3</ecNumber>
    </recommendedName>
</protein>
<dbReference type="InterPro" id="IPR015942">
    <property type="entry name" value="Asp/Glu/hydantoin_racemase"/>
</dbReference>
<dbReference type="PROSITE" id="PS00923">
    <property type="entry name" value="ASP_GLU_RACEMASE_1"/>
    <property type="match status" value="1"/>
</dbReference>
<feature type="active site" description="Proton donor/acceptor" evidence="7">
    <location>
        <position position="174"/>
    </location>
</feature>
<dbReference type="UniPathway" id="UPA00219"/>
<dbReference type="NCBIfam" id="TIGR00067">
    <property type="entry name" value="glut_race"/>
    <property type="match status" value="1"/>
</dbReference>
<sequence length="245" mass="27213">MISILDSGVGGLSILKELKQKLPEASLLYFGDTAYMPYGALSGIEIYERVKLFLETFEKETDMFVIACNSATVSMIDDYRELTNKPIIGVEPGIKPAAAISQSKHVAVLATVRAAKNPQIPWLIKEYGGDCRFHILPCKNLALAIERKPEYIEDALEEALVDLQPEVDTVVLGCTHYNLIKDVIQKKIGDRIIVDTSEPVARRAVIVYNAIPHKKNQKPGITFKCSGDNQAFLKRIKELTPELLA</sequence>
<keyword evidence="5 7" id="KW-0413">Isomerase</keyword>
<keyword evidence="3 7" id="KW-0133">Cell shape</keyword>
<dbReference type="InterPro" id="IPR001920">
    <property type="entry name" value="Asp/Glu_race"/>
</dbReference>
<evidence type="ECO:0000313" key="9">
    <source>
        <dbReference type="Proteomes" id="UP000176420"/>
    </source>
</evidence>
<name>A0A1G2BGL4_9BACT</name>
<evidence type="ECO:0000256" key="7">
    <source>
        <dbReference type="HAMAP-Rule" id="MF_00258"/>
    </source>
</evidence>
<dbReference type="PANTHER" id="PTHR21198">
    <property type="entry name" value="GLUTAMATE RACEMASE"/>
    <property type="match status" value="1"/>
</dbReference>
<comment type="pathway">
    <text evidence="7">Cell wall biogenesis; peptidoglycan biosynthesis.</text>
</comment>
<evidence type="ECO:0000256" key="3">
    <source>
        <dbReference type="ARBA" id="ARBA00022960"/>
    </source>
</evidence>
<evidence type="ECO:0000256" key="2">
    <source>
        <dbReference type="ARBA" id="ARBA00013090"/>
    </source>
</evidence>
<feature type="binding site" evidence="7">
    <location>
        <begin position="69"/>
        <end position="70"/>
    </location>
    <ligand>
        <name>substrate</name>
    </ligand>
</feature>
<dbReference type="GO" id="GO:0008881">
    <property type="term" value="F:glutamate racemase activity"/>
    <property type="evidence" value="ECO:0007669"/>
    <property type="project" value="UniProtKB-UniRule"/>
</dbReference>
<dbReference type="Pfam" id="PF01177">
    <property type="entry name" value="Asp_Glu_race"/>
    <property type="match status" value="1"/>
</dbReference>
<organism evidence="8 9">
    <name type="scientific">Candidatus Kerfeldbacteria bacterium RIFOXYB2_FULL_38_14</name>
    <dbReference type="NCBI Taxonomy" id="1798547"/>
    <lineage>
        <taxon>Bacteria</taxon>
        <taxon>Candidatus Kerfeldiibacteriota</taxon>
    </lineage>
</organism>
<proteinExistence type="inferred from homology"/>
<dbReference type="InterPro" id="IPR004391">
    <property type="entry name" value="Glu_race"/>
</dbReference>
<feature type="binding site" evidence="7">
    <location>
        <begin position="6"/>
        <end position="7"/>
    </location>
    <ligand>
        <name>substrate</name>
    </ligand>
</feature>
<evidence type="ECO:0000256" key="4">
    <source>
        <dbReference type="ARBA" id="ARBA00022984"/>
    </source>
</evidence>
<comment type="function">
    <text evidence="7">Provides the (R)-glutamate required for cell wall biosynthesis.</text>
</comment>
<dbReference type="GO" id="GO:0008360">
    <property type="term" value="P:regulation of cell shape"/>
    <property type="evidence" value="ECO:0007669"/>
    <property type="project" value="UniProtKB-KW"/>
</dbReference>
<dbReference type="HAMAP" id="MF_00258">
    <property type="entry name" value="Glu_racemase"/>
    <property type="match status" value="1"/>
</dbReference>
<dbReference type="AlphaFoldDB" id="A0A1G2BGL4"/>
<dbReference type="Proteomes" id="UP000176420">
    <property type="component" value="Unassembled WGS sequence"/>
</dbReference>
<dbReference type="InterPro" id="IPR033134">
    <property type="entry name" value="Asp/Glu_racemase_AS_2"/>
</dbReference>
<comment type="similarity">
    <text evidence="7">Belongs to the aspartate/glutamate racemases family.</text>
</comment>
<dbReference type="EMBL" id="MHKI01000006">
    <property type="protein sequence ID" value="OGY87679.1"/>
    <property type="molecule type" value="Genomic_DNA"/>
</dbReference>
<reference evidence="8 9" key="1">
    <citation type="journal article" date="2016" name="Nat. Commun.">
        <title>Thousands of microbial genomes shed light on interconnected biogeochemical processes in an aquifer system.</title>
        <authorList>
            <person name="Anantharaman K."/>
            <person name="Brown C.T."/>
            <person name="Hug L.A."/>
            <person name="Sharon I."/>
            <person name="Castelle C.J."/>
            <person name="Probst A.J."/>
            <person name="Thomas B.C."/>
            <person name="Singh A."/>
            <person name="Wilkins M.J."/>
            <person name="Karaoz U."/>
            <person name="Brodie E.L."/>
            <person name="Williams K.H."/>
            <person name="Hubbard S.S."/>
            <person name="Banfield J.F."/>
        </authorList>
    </citation>
    <scope>NUCLEOTIDE SEQUENCE [LARGE SCALE GENOMIC DNA]</scope>
</reference>
<feature type="binding site" evidence="7">
    <location>
        <begin position="175"/>
        <end position="176"/>
    </location>
    <ligand>
        <name>substrate</name>
    </ligand>
</feature>
<feature type="binding site" evidence="7">
    <location>
        <begin position="38"/>
        <end position="39"/>
    </location>
    <ligand>
        <name>substrate</name>
    </ligand>
</feature>
<accession>A0A1G2BGL4</accession>
<dbReference type="PROSITE" id="PS00924">
    <property type="entry name" value="ASP_GLU_RACEMASE_2"/>
    <property type="match status" value="1"/>
</dbReference>
<comment type="caution">
    <text evidence="8">The sequence shown here is derived from an EMBL/GenBank/DDBJ whole genome shotgun (WGS) entry which is preliminary data.</text>
</comment>
<dbReference type="SUPFAM" id="SSF53681">
    <property type="entry name" value="Aspartate/glutamate racemase"/>
    <property type="match status" value="2"/>
</dbReference>
<evidence type="ECO:0000313" key="8">
    <source>
        <dbReference type="EMBL" id="OGY87679.1"/>
    </source>
</evidence>
<dbReference type="Gene3D" id="3.40.50.1860">
    <property type="match status" value="2"/>
</dbReference>
<dbReference type="GO" id="GO:0009252">
    <property type="term" value="P:peptidoglycan biosynthetic process"/>
    <property type="evidence" value="ECO:0007669"/>
    <property type="project" value="UniProtKB-UniRule"/>
</dbReference>
<evidence type="ECO:0000256" key="6">
    <source>
        <dbReference type="ARBA" id="ARBA00023316"/>
    </source>
</evidence>
<feature type="active site" description="Proton donor/acceptor" evidence="7">
    <location>
        <position position="68"/>
    </location>
</feature>
<evidence type="ECO:0000256" key="5">
    <source>
        <dbReference type="ARBA" id="ARBA00023235"/>
    </source>
</evidence>
<dbReference type="GO" id="GO:0071555">
    <property type="term" value="P:cell wall organization"/>
    <property type="evidence" value="ECO:0007669"/>
    <property type="project" value="UniProtKB-KW"/>
</dbReference>
<dbReference type="InterPro" id="IPR018187">
    <property type="entry name" value="Asp/Glu_racemase_AS_1"/>
</dbReference>
<gene>
    <name evidence="7" type="primary">murI</name>
    <name evidence="8" type="ORF">A2319_04500</name>
</gene>
<keyword evidence="6 7" id="KW-0961">Cell wall biogenesis/degradation</keyword>
<dbReference type="PANTHER" id="PTHR21198:SF2">
    <property type="entry name" value="GLUTAMATE RACEMASE"/>
    <property type="match status" value="1"/>
</dbReference>
<evidence type="ECO:0000256" key="1">
    <source>
        <dbReference type="ARBA" id="ARBA00001602"/>
    </source>
</evidence>
<comment type="catalytic activity">
    <reaction evidence="1 7">
        <text>L-glutamate = D-glutamate</text>
        <dbReference type="Rhea" id="RHEA:12813"/>
        <dbReference type="ChEBI" id="CHEBI:29985"/>
        <dbReference type="ChEBI" id="CHEBI:29986"/>
        <dbReference type="EC" id="5.1.1.3"/>
    </reaction>
</comment>